<dbReference type="Proteomes" id="UP000176050">
    <property type="component" value="Chromosome"/>
</dbReference>
<keyword evidence="2" id="KW-0238">DNA-binding</keyword>
<dbReference type="KEGG" id="lul:LPB138_11645"/>
<evidence type="ECO:0000313" key="7">
    <source>
        <dbReference type="EMBL" id="AOW21291.1"/>
    </source>
</evidence>
<name>A0A1D8P9X3_9FLAO</name>
<dbReference type="PANTHER" id="PTHR43280:SF2">
    <property type="entry name" value="HTH-TYPE TRANSCRIPTIONAL REGULATOR EXSA"/>
    <property type="match status" value="1"/>
</dbReference>
<sequence>MNIRLSLLLFLLIKCFASTSQNQNNGSLTTKTFNELSKEFYHIYYDSILDTKKANVYANEYLNRAKKEKDTIKIANGFQYKSNLSDFENAIKYVDSILLYTQNIQNIDYPALGYMLKGAYYFNHAKGKDKEALDFLLMAHEYALKNNNLYQQLYIKEAIGKTKLNFGDYNGALVIFKEQQKLIENQPQNERKIIDILVNNDDLTKAFIRARELDSASKYNKKNIHLSLKNNNRNIYYGSLLNQGAINYFGNNFKTALDSLSKVEPFISGTSLVVCYYYKGKIHQESNLKKTVYYFNKIDSIYQKTNDPIIELTDVYRTLVEYHESQNNINEQFSAINKLIKVDSVLNNYIRHIDAQITSKYEIPILKKESNRLKNQLKENSKKSKSTIYILSSVTLLSLLLGFNFFQKQKKYRERFDDFQLNENLMLKIEKENNHTCTNQELDISTNVVQDIMKKLDLFESQNEFLKNNLTLYKISKDFKTNSSYLSKVINRYKNNTFSQYLNELRLNYCIQQLNSNNQFRSYTIKAIAEEVGFNTPESFSKAFYKKTGVYPSFFIKQLNKNE</sequence>
<feature type="chain" id="PRO_5009110914" description="HTH araC/xylS-type domain-containing protein" evidence="5">
    <location>
        <begin position="23"/>
        <end position="563"/>
    </location>
</feature>
<evidence type="ECO:0000256" key="1">
    <source>
        <dbReference type="ARBA" id="ARBA00023015"/>
    </source>
</evidence>
<dbReference type="SUPFAM" id="SSF46689">
    <property type="entry name" value="Homeodomain-like"/>
    <property type="match status" value="1"/>
</dbReference>
<evidence type="ECO:0000313" key="8">
    <source>
        <dbReference type="Proteomes" id="UP000176050"/>
    </source>
</evidence>
<dbReference type="STRING" id="1850246.LPB138_11645"/>
<dbReference type="PROSITE" id="PS01124">
    <property type="entry name" value="HTH_ARAC_FAMILY_2"/>
    <property type="match status" value="1"/>
</dbReference>
<dbReference type="SMART" id="SM00342">
    <property type="entry name" value="HTH_ARAC"/>
    <property type="match status" value="1"/>
</dbReference>
<dbReference type="PANTHER" id="PTHR43280">
    <property type="entry name" value="ARAC-FAMILY TRANSCRIPTIONAL REGULATOR"/>
    <property type="match status" value="1"/>
</dbReference>
<keyword evidence="4" id="KW-0472">Membrane</keyword>
<dbReference type="SUPFAM" id="SSF48452">
    <property type="entry name" value="TPR-like"/>
    <property type="match status" value="1"/>
</dbReference>
<evidence type="ECO:0000256" key="3">
    <source>
        <dbReference type="ARBA" id="ARBA00023163"/>
    </source>
</evidence>
<evidence type="ECO:0000259" key="6">
    <source>
        <dbReference type="PROSITE" id="PS01124"/>
    </source>
</evidence>
<reference evidence="7 8" key="1">
    <citation type="submission" date="2016-10" db="EMBL/GenBank/DDBJ databases">
        <title>Lutibacter sp. LPB0138, isolated from marine gastropod.</title>
        <authorList>
            <person name="Kim E."/>
            <person name="Yi H."/>
        </authorList>
    </citation>
    <scope>NUCLEOTIDE SEQUENCE [LARGE SCALE GENOMIC DNA]</scope>
    <source>
        <strain evidence="7 8">LPB0138</strain>
    </source>
</reference>
<dbReference type="InterPro" id="IPR009057">
    <property type="entry name" value="Homeodomain-like_sf"/>
</dbReference>
<feature type="transmembrane region" description="Helical" evidence="4">
    <location>
        <begin position="388"/>
        <end position="406"/>
    </location>
</feature>
<dbReference type="AlphaFoldDB" id="A0A1D8P9X3"/>
<dbReference type="GO" id="GO:0003700">
    <property type="term" value="F:DNA-binding transcription factor activity"/>
    <property type="evidence" value="ECO:0007669"/>
    <property type="project" value="InterPro"/>
</dbReference>
<proteinExistence type="predicted"/>
<dbReference type="OrthoDB" id="5295174at2"/>
<dbReference type="InterPro" id="IPR011990">
    <property type="entry name" value="TPR-like_helical_dom_sf"/>
</dbReference>
<dbReference type="Gene3D" id="1.10.10.60">
    <property type="entry name" value="Homeodomain-like"/>
    <property type="match status" value="2"/>
</dbReference>
<feature type="domain" description="HTH araC/xylS-type" evidence="6">
    <location>
        <begin position="450"/>
        <end position="558"/>
    </location>
</feature>
<evidence type="ECO:0000256" key="2">
    <source>
        <dbReference type="ARBA" id="ARBA00023125"/>
    </source>
</evidence>
<keyword evidence="8" id="KW-1185">Reference proteome</keyword>
<keyword evidence="3" id="KW-0804">Transcription</keyword>
<feature type="signal peptide" evidence="5">
    <location>
        <begin position="1"/>
        <end position="22"/>
    </location>
</feature>
<dbReference type="Pfam" id="PF12833">
    <property type="entry name" value="HTH_18"/>
    <property type="match status" value="1"/>
</dbReference>
<organism evidence="7 8">
    <name type="scientific">Urechidicola croceus</name>
    <dbReference type="NCBI Taxonomy" id="1850246"/>
    <lineage>
        <taxon>Bacteria</taxon>
        <taxon>Pseudomonadati</taxon>
        <taxon>Bacteroidota</taxon>
        <taxon>Flavobacteriia</taxon>
        <taxon>Flavobacteriales</taxon>
        <taxon>Flavobacteriaceae</taxon>
        <taxon>Urechidicola</taxon>
    </lineage>
</organism>
<evidence type="ECO:0000256" key="4">
    <source>
        <dbReference type="SAM" id="Phobius"/>
    </source>
</evidence>
<accession>A0A1D8P9X3</accession>
<keyword evidence="5" id="KW-0732">Signal</keyword>
<gene>
    <name evidence="7" type="ORF">LPB138_11645</name>
</gene>
<evidence type="ECO:0000256" key="5">
    <source>
        <dbReference type="SAM" id="SignalP"/>
    </source>
</evidence>
<keyword evidence="4" id="KW-0812">Transmembrane</keyword>
<protein>
    <recommendedName>
        <fullName evidence="6">HTH araC/xylS-type domain-containing protein</fullName>
    </recommendedName>
</protein>
<dbReference type="InterPro" id="IPR018060">
    <property type="entry name" value="HTH_AraC"/>
</dbReference>
<keyword evidence="4" id="KW-1133">Transmembrane helix</keyword>
<dbReference type="RefSeq" id="WP_070237439.1">
    <property type="nucleotide sequence ID" value="NZ_CP017478.1"/>
</dbReference>
<dbReference type="EMBL" id="CP017478">
    <property type="protein sequence ID" value="AOW21291.1"/>
    <property type="molecule type" value="Genomic_DNA"/>
</dbReference>
<dbReference type="GO" id="GO:0043565">
    <property type="term" value="F:sequence-specific DNA binding"/>
    <property type="evidence" value="ECO:0007669"/>
    <property type="project" value="InterPro"/>
</dbReference>
<keyword evidence="1" id="KW-0805">Transcription regulation</keyword>